<sequence>MFKKAKQLALGRRASSTKQRDSGGLSGPSSPAGTPDAVSPAMREHPGQPPTYQEPAPTLGNLPTITVYDEDVGGLHAHGEKKSCETCGPLTTCTEQAVSTIDIFRSADGQCSICLLFSSVCLLADSKDSVGYLSSWSGSKGGFGVYLITKIIEGGVQRPGITVAIVVLAADGERASSPFQWLPNVTKSPFARSQIRDTQRLSTWIADCQANHPSCRQDMLPKLPARIIDVGSSTVQPSLKVTNGEVGRYLALSHRWGALDSQVKMLVTKRGSIEEFARGIAMELFPLTFRHAIEVSRSLGIQYLWIDSLCIIQDDYQDWEIEAARMGDIYENAYATLFAERAGHCDEGLLQVEADKNTTKEYIRELKYEDPQTGDPYFILASTRHTYYPNSLAPDEAFCLVDKAVSKLQNRGWIMQEEILSRRKICFSSTELHWQCAALSRCECGLQSLTEARFTDNDLTRNLLLTRGRDGIVTRGLSASNSSRRLAGRTTDLNKSWKKLVEMYGHRTFTFEEDRLSALAGVASKLGRPPENYWAGIWRDDAASQLLWRGWNRFLAPCKRHETYCAPSWSWACLRGGVAFCSFGTDSRQHPSTQIWKVVDGSCEPSGENPLGPVSTGSVRIQGKVVEVFVDECEGLTPKFDNYANMLSLEGRGIYERKRRGKMYHLIVRPRQNGGASISEGEPSLVSLDTEEDWEMFAGKTEQKFLYLIAQVGSATGAAMTDFTLRTMGLLIRESVMHPGCWERVCVVAPRGWWGDWRVIAEDREIVLR</sequence>
<feature type="domain" description="Heterokaryon incompatibility" evidence="2">
    <location>
        <begin position="249"/>
        <end position="417"/>
    </location>
</feature>
<comment type="caution">
    <text evidence="3">The sequence shown here is derived from an EMBL/GenBank/DDBJ whole genome shotgun (WGS) entry which is preliminary data.</text>
</comment>
<protein>
    <recommendedName>
        <fullName evidence="2">Heterokaryon incompatibility domain-containing protein</fullName>
    </recommendedName>
</protein>
<organism evidence="3 4">
    <name type="scientific">Cadophora malorum</name>
    <dbReference type="NCBI Taxonomy" id="108018"/>
    <lineage>
        <taxon>Eukaryota</taxon>
        <taxon>Fungi</taxon>
        <taxon>Dikarya</taxon>
        <taxon>Ascomycota</taxon>
        <taxon>Pezizomycotina</taxon>
        <taxon>Leotiomycetes</taxon>
        <taxon>Helotiales</taxon>
        <taxon>Ploettnerulaceae</taxon>
        <taxon>Cadophora</taxon>
    </lineage>
</organism>
<proteinExistence type="predicted"/>
<dbReference type="PANTHER" id="PTHR33112:SF15">
    <property type="entry name" value="HETEROKARYON INCOMPATIBILITY DOMAIN-CONTAINING PROTEIN"/>
    <property type="match status" value="1"/>
</dbReference>
<gene>
    <name evidence="3" type="ORF">IFR04_005208</name>
</gene>
<reference evidence="3" key="1">
    <citation type="submission" date="2021-02" db="EMBL/GenBank/DDBJ databases">
        <title>Genome sequence Cadophora malorum strain M34.</title>
        <authorList>
            <person name="Stefanovic E."/>
            <person name="Vu D."/>
            <person name="Scully C."/>
            <person name="Dijksterhuis J."/>
            <person name="Roader J."/>
            <person name="Houbraken J."/>
        </authorList>
    </citation>
    <scope>NUCLEOTIDE SEQUENCE</scope>
    <source>
        <strain evidence="3">M34</strain>
    </source>
</reference>
<evidence type="ECO:0000256" key="1">
    <source>
        <dbReference type="SAM" id="MobiDB-lite"/>
    </source>
</evidence>
<accession>A0A8H7WBA6</accession>
<feature type="region of interest" description="Disordered" evidence="1">
    <location>
        <begin position="1"/>
        <end position="60"/>
    </location>
</feature>
<dbReference type="EMBL" id="JAFJYH010000061">
    <property type="protein sequence ID" value="KAG4421708.1"/>
    <property type="molecule type" value="Genomic_DNA"/>
</dbReference>
<evidence type="ECO:0000313" key="4">
    <source>
        <dbReference type="Proteomes" id="UP000664132"/>
    </source>
</evidence>
<evidence type="ECO:0000313" key="3">
    <source>
        <dbReference type="EMBL" id="KAG4421708.1"/>
    </source>
</evidence>
<dbReference type="InterPro" id="IPR010730">
    <property type="entry name" value="HET"/>
</dbReference>
<keyword evidence="4" id="KW-1185">Reference proteome</keyword>
<dbReference type="PANTHER" id="PTHR33112">
    <property type="entry name" value="DOMAIN PROTEIN, PUTATIVE-RELATED"/>
    <property type="match status" value="1"/>
</dbReference>
<dbReference type="AlphaFoldDB" id="A0A8H7WBA6"/>
<evidence type="ECO:0000259" key="2">
    <source>
        <dbReference type="Pfam" id="PF06985"/>
    </source>
</evidence>
<dbReference type="Proteomes" id="UP000664132">
    <property type="component" value="Unassembled WGS sequence"/>
</dbReference>
<name>A0A8H7WBA6_9HELO</name>
<dbReference type="Pfam" id="PF06985">
    <property type="entry name" value="HET"/>
    <property type="match status" value="1"/>
</dbReference>
<dbReference type="OrthoDB" id="8300194at2759"/>